<evidence type="ECO:0000256" key="2">
    <source>
        <dbReference type="ARBA" id="ARBA00022741"/>
    </source>
</evidence>
<gene>
    <name evidence="5" type="ORF">SAMN05192568_103829</name>
</gene>
<keyword evidence="1" id="KW-0813">Transport</keyword>
<dbReference type="STRING" id="582667.SAMN05192568_103829"/>
<proteinExistence type="predicted"/>
<dbReference type="PANTHER" id="PTHR45772:SF3">
    <property type="entry name" value="ABC TRANSPORTER ATP-BINDING PROTEIN"/>
    <property type="match status" value="1"/>
</dbReference>
<dbReference type="FunFam" id="3.40.50.300:FF:000421">
    <property type="entry name" value="Branched-chain amino acid ABC transporter ATP-binding protein"/>
    <property type="match status" value="1"/>
</dbReference>
<dbReference type="AlphaFoldDB" id="A0A1I4RWH6"/>
<protein>
    <submittedName>
        <fullName evidence="5">Amino acid/amide ABC transporter ATP-binding protein 1, HAAT family</fullName>
    </submittedName>
</protein>
<evidence type="ECO:0000313" key="5">
    <source>
        <dbReference type="EMBL" id="SFM56531.1"/>
    </source>
</evidence>
<dbReference type="Gene3D" id="3.40.50.300">
    <property type="entry name" value="P-loop containing nucleotide triphosphate hydrolases"/>
    <property type="match status" value="1"/>
</dbReference>
<dbReference type="Proteomes" id="UP000199048">
    <property type="component" value="Unassembled WGS sequence"/>
</dbReference>
<dbReference type="CDD" id="cd03219">
    <property type="entry name" value="ABC_Mj1267_LivG_branched"/>
    <property type="match status" value="1"/>
</dbReference>
<evidence type="ECO:0000256" key="1">
    <source>
        <dbReference type="ARBA" id="ARBA00022448"/>
    </source>
</evidence>
<dbReference type="Pfam" id="PF12399">
    <property type="entry name" value="BCA_ABC_TP_C"/>
    <property type="match status" value="1"/>
</dbReference>
<dbReference type="GO" id="GO:0005524">
    <property type="term" value="F:ATP binding"/>
    <property type="evidence" value="ECO:0007669"/>
    <property type="project" value="UniProtKB-KW"/>
</dbReference>
<feature type="domain" description="ABC transporter" evidence="4">
    <location>
        <begin position="32"/>
        <end position="273"/>
    </location>
</feature>
<reference evidence="6" key="1">
    <citation type="submission" date="2016-10" db="EMBL/GenBank/DDBJ databases">
        <authorList>
            <person name="Varghese N."/>
            <person name="Submissions S."/>
        </authorList>
    </citation>
    <scope>NUCLEOTIDE SEQUENCE [LARGE SCALE GENOMIC DNA]</scope>
    <source>
        <strain evidence="6">BL36</strain>
    </source>
</reference>
<dbReference type="InterPro" id="IPR032823">
    <property type="entry name" value="BCA_ABC_TP_C"/>
</dbReference>
<dbReference type="InterPro" id="IPR003439">
    <property type="entry name" value="ABC_transporter-like_ATP-bd"/>
</dbReference>
<evidence type="ECO:0000259" key="4">
    <source>
        <dbReference type="PROSITE" id="PS50893"/>
    </source>
</evidence>
<evidence type="ECO:0000256" key="3">
    <source>
        <dbReference type="ARBA" id="ARBA00022840"/>
    </source>
</evidence>
<accession>A0A1I4RWH6</accession>
<dbReference type="GO" id="GO:0005886">
    <property type="term" value="C:plasma membrane"/>
    <property type="evidence" value="ECO:0007669"/>
    <property type="project" value="TreeGrafter"/>
</dbReference>
<dbReference type="InterPro" id="IPR051120">
    <property type="entry name" value="ABC_AA/LPS_Transport"/>
</dbReference>
<keyword evidence="3 5" id="KW-0067">ATP-binding</keyword>
<keyword evidence="6" id="KW-1185">Reference proteome</keyword>
<dbReference type="PROSITE" id="PS50893">
    <property type="entry name" value="ABC_TRANSPORTER_2"/>
    <property type="match status" value="1"/>
</dbReference>
<sequence>MKNPTPGALTRLQILYNLQKETGEGAVAEHALVTEGLTKAFGGFTAVRGVDFAVRRHAIHALIGPNGAGKTTFFNLLTKVHTPTGGRILFEGTDITHESSAAIARRGIVRSFQISATFPHMSVRDNVRVALQRRLGTQYAFWRSIRSLAVLDDEAMALLSDVGLADYAEANAADLSYGRKRTLEIATTLALDPPLLLLDEPTQGMAIDDVDRIKRLIRRIAVGRTILMVEHNMSVVADLCDTITVLQRGEILAEGSYETVSADPGVKAAYLGGGHA</sequence>
<dbReference type="InterPro" id="IPR027417">
    <property type="entry name" value="P-loop_NTPase"/>
</dbReference>
<dbReference type="GO" id="GO:0016887">
    <property type="term" value="F:ATP hydrolysis activity"/>
    <property type="evidence" value="ECO:0007669"/>
    <property type="project" value="InterPro"/>
</dbReference>
<dbReference type="SUPFAM" id="SSF52540">
    <property type="entry name" value="P-loop containing nucleoside triphosphate hydrolases"/>
    <property type="match status" value="1"/>
</dbReference>
<evidence type="ECO:0000313" key="6">
    <source>
        <dbReference type="Proteomes" id="UP000199048"/>
    </source>
</evidence>
<dbReference type="PANTHER" id="PTHR45772">
    <property type="entry name" value="CONSERVED COMPONENT OF ABC TRANSPORTER FOR NATURAL AMINO ACIDS-RELATED"/>
    <property type="match status" value="1"/>
</dbReference>
<organism evidence="5 6">
    <name type="scientific">Methylobacterium pseudosasicola</name>
    <dbReference type="NCBI Taxonomy" id="582667"/>
    <lineage>
        <taxon>Bacteria</taxon>
        <taxon>Pseudomonadati</taxon>
        <taxon>Pseudomonadota</taxon>
        <taxon>Alphaproteobacteria</taxon>
        <taxon>Hyphomicrobiales</taxon>
        <taxon>Methylobacteriaceae</taxon>
        <taxon>Methylobacterium</taxon>
    </lineage>
</organism>
<name>A0A1I4RWH6_9HYPH</name>
<dbReference type="EMBL" id="FOTK01000038">
    <property type="protein sequence ID" value="SFM56531.1"/>
    <property type="molecule type" value="Genomic_DNA"/>
</dbReference>
<dbReference type="Pfam" id="PF00005">
    <property type="entry name" value="ABC_tran"/>
    <property type="match status" value="1"/>
</dbReference>
<keyword evidence="2" id="KW-0547">Nucleotide-binding</keyword>